<gene>
    <name evidence="3" type="ORF">CC86DRAFT_147935</name>
</gene>
<proteinExistence type="predicted"/>
<feature type="coiled-coil region" evidence="1">
    <location>
        <begin position="165"/>
        <end position="199"/>
    </location>
</feature>
<keyword evidence="4" id="KW-1185">Reference proteome</keyword>
<evidence type="ECO:0000313" key="4">
    <source>
        <dbReference type="Proteomes" id="UP000799424"/>
    </source>
</evidence>
<evidence type="ECO:0000256" key="1">
    <source>
        <dbReference type="SAM" id="Coils"/>
    </source>
</evidence>
<evidence type="ECO:0000313" key="3">
    <source>
        <dbReference type="EMBL" id="KAF2819208.1"/>
    </source>
</evidence>
<dbReference type="Proteomes" id="UP000799424">
    <property type="component" value="Unassembled WGS sequence"/>
</dbReference>
<feature type="signal peptide" evidence="2">
    <location>
        <begin position="1"/>
        <end position="28"/>
    </location>
</feature>
<dbReference type="EMBL" id="MU006246">
    <property type="protein sequence ID" value="KAF2819208.1"/>
    <property type="molecule type" value="Genomic_DNA"/>
</dbReference>
<keyword evidence="2" id="KW-0732">Signal</keyword>
<dbReference type="AlphaFoldDB" id="A0A6A6ZEB0"/>
<protein>
    <recommendedName>
        <fullName evidence="5">Outer kinetochore protein SPC19</fullName>
    </recommendedName>
</protein>
<sequence>MWWAHHTPWMRGTLWRLLLGIVCPKSKANYSLVSVTATVGVKIMTSFRCGGINPRASPVSRSTMTSSDIRMMINDHLAPNNDMCRIAEETASSVVSSLSTFSKFARQCEKVHRDRRVTKLQVSSPYPLNNRRPSNSYGNDSASLIEMYRHSRVLEGRINKELRLAKRLKRTREDVTMDVRRLRQDREHILTKIREKEQDDWNSKITLDW</sequence>
<evidence type="ECO:0008006" key="5">
    <source>
        <dbReference type="Google" id="ProtNLM"/>
    </source>
</evidence>
<feature type="chain" id="PRO_5025521579" description="Outer kinetochore protein SPC19" evidence="2">
    <location>
        <begin position="29"/>
        <end position="209"/>
    </location>
</feature>
<evidence type="ECO:0000256" key="2">
    <source>
        <dbReference type="SAM" id="SignalP"/>
    </source>
</evidence>
<reference evidence="3" key="1">
    <citation type="journal article" date="2020" name="Stud. Mycol.">
        <title>101 Dothideomycetes genomes: a test case for predicting lifestyles and emergence of pathogens.</title>
        <authorList>
            <person name="Haridas S."/>
            <person name="Albert R."/>
            <person name="Binder M."/>
            <person name="Bloem J."/>
            <person name="Labutti K."/>
            <person name="Salamov A."/>
            <person name="Andreopoulos B."/>
            <person name="Baker S."/>
            <person name="Barry K."/>
            <person name="Bills G."/>
            <person name="Bluhm B."/>
            <person name="Cannon C."/>
            <person name="Castanera R."/>
            <person name="Culley D."/>
            <person name="Daum C."/>
            <person name="Ezra D."/>
            <person name="Gonzalez J."/>
            <person name="Henrissat B."/>
            <person name="Kuo A."/>
            <person name="Liang C."/>
            <person name="Lipzen A."/>
            <person name="Lutzoni F."/>
            <person name="Magnuson J."/>
            <person name="Mondo S."/>
            <person name="Nolan M."/>
            <person name="Ohm R."/>
            <person name="Pangilinan J."/>
            <person name="Park H.-J."/>
            <person name="Ramirez L."/>
            <person name="Alfaro M."/>
            <person name="Sun H."/>
            <person name="Tritt A."/>
            <person name="Yoshinaga Y."/>
            <person name="Zwiers L.-H."/>
            <person name="Turgeon B."/>
            <person name="Goodwin S."/>
            <person name="Spatafora J."/>
            <person name="Crous P."/>
            <person name="Grigoriev I."/>
        </authorList>
    </citation>
    <scope>NUCLEOTIDE SEQUENCE</scope>
    <source>
        <strain evidence="3">CBS 113818</strain>
    </source>
</reference>
<keyword evidence="1" id="KW-0175">Coiled coil</keyword>
<organism evidence="3 4">
    <name type="scientific">Ophiobolus disseminans</name>
    <dbReference type="NCBI Taxonomy" id="1469910"/>
    <lineage>
        <taxon>Eukaryota</taxon>
        <taxon>Fungi</taxon>
        <taxon>Dikarya</taxon>
        <taxon>Ascomycota</taxon>
        <taxon>Pezizomycotina</taxon>
        <taxon>Dothideomycetes</taxon>
        <taxon>Pleosporomycetidae</taxon>
        <taxon>Pleosporales</taxon>
        <taxon>Pleosporineae</taxon>
        <taxon>Phaeosphaeriaceae</taxon>
        <taxon>Ophiobolus</taxon>
    </lineage>
</organism>
<name>A0A6A6ZEB0_9PLEO</name>
<accession>A0A6A6ZEB0</accession>